<dbReference type="Pfam" id="PF00111">
    <property type="entry name" value="Fer2"/>
    <property type="match status" value="1"/>
</dbReference>
<dbReference type="InterPro" id="IPR012675">
    <property type="entry name" value="Beta-grasp_dom_sf"/>
</dbReference>
<dbReference type="Proteomes" id="UP000552700">
    <property type="component" value="Unassembled WGS sequence"/>
</dbReference>
<dbReference type="EMBL" id="JACIJP010000001">
    <property type="protein sequence ID" value="MBB6123071.1"/>
    <property type="molecule type" value="Genomic_DNA"/>
</dbReference>
<evidence type="ECO:0000313" key="2">
    <source>
        <dbReference type="EMBL" id="MBB6123071.1"/>
    </source>
</evidence>
<dbReference type="SUPFAM" id="SSF54292">
    <property type="entry name" value="2Fe-2S ferredoxin-like"/>
    <property type="match status" value="1"/>
</dbReference>
<proteinExistence type="predicted"/>
<dbReference type="CDD" id="cd00207">
    <property type="entry name" value="fer2"/>
    <property type="match status" value="1"/>
</dbReference>
<organism evidence="2 3">
    <name type="scientific">Sphingobium subterraneum</name>
    <dbReference type="NCBI Taxonomy" id="627688"/>
    <lineage>
        <taxon>Bacteria</taxon>
        <taxon>Pseudomonadati</taxon>
        <taxon>Pseudomonadota</taxon>
        <taxon>Alphaproteobacteria</taxon>
        <taxon>Sphingomonadales</taxon>
        <taxon>Sphingomonadaceae</taxon>
        <taxon>Sphingobium</taxon>
    </lineage>
</organism>
<dbReference type="PROSITE" id="PS00197">
    <property type="entry name" value="2FE2S_FER_1"/>
    <property type="match status" value="1"/>
</dbReference>
<gene>
    <name evidence="2" type="ORF">FHS92_000778</name>
</gene>
<dbReference type="AlphaFoldDB" id="A0A841J495"/>
<dbReference type="GO" id="GO:0051537">
    <property type="term" value="F:2 iron, 2 sulfur cluster binding"/>
    <property type="evidence" value="ECO:0007669"/>
    <property type="project" value="InterPro"/>
</dbReference>
<dbReference type="InterPro" id="IPR036010">
    <property type="entry name" value="2Fe-2S_ferredoxin-like_sf"/>
</dbReference>
<dbReference type="InterPro" id="IPR006058">
    <property type="entry name" value="2Fe2S_fd_BS"/>
</dbReference>
<comment type="caution">
    <text evidence="2">The sequence shown here is derived from an EMBL/GenBank/DDBJ whole genome shotgun (WGS) entry which is preliminary data.</text>
</comment>
<evidence type="ECO:0000259" key="1">
    <source>
        <dbReference type="PROSITE" id="PS51085"/>
    </source>
</evidence>
<name>A0A841J495_9SPHN</name>
<sequence length="120" mass="13034">MQAVQGSDQDSVMAEVAATPIVATDAERGSEIIVTADQSLLNAIERFEPSSVAVGCRNGGCGLCRVQLLAGSVRLGKMSRRFVSIEMERERFALACRVYPQTNITYRLSPIEPRIPGNAY</sequence>
<keyword evidence="3" id="KW-1185">Reference proteome</keyword>
<dbReference type="Gene3D" id="3.10.20.30">
    <property type="match status" value="1"/>
</dbReference>
<reference evidence="2 3" key="1">
    <citation type="submission" date="2020-08" db="EMBL/GenBank/DDBJ databases">
        <title>Genomic Encyclopedia of Type Strains, Phase IV (KMG-IV): sequencing the most valuable type-strain genomes for metagenomic binning, comparative biology and taxonomic classification.</title>
        <authorList>
            <person name="Goeker M."/>
        </authorList>
    </citation>
    <scope>NUCLEOTIDE SEQUENCE [LARGE SCALE GENOMIC DNA]</scope>
    <source>
        <strain evidence="2 3">DSM 102255</strain>
    </source>
</reference>
<dbReference type="RefSeq" id="WP_184077691.1">
    <property type="nucleotide sequence ID" value="NZ_JACIJP010000001.1"/>
</dbReference>
<dbReference type="PROSITE" id="PS51085">
    <property type="entry name" value="2FE2S_FER_2"/>
    <property type="match status" value="1"/>
</dbReference>
<feature type="domain" description="2Fe-2S ferredoxin-type" evidence="1">
    <location>
        <begin position="19"/>
        <end position="112"/>
    </location>
</feature>
<accession>A0A841J495</accession>
<protein>
    <submittedName>
        <fullName evidence="2">Ferredoxin</fullName>
    </submittedName>
</protein>
<evidence type="ECO:0000313" key="3">
    <source>
        <dbReference type="Proteomes" id="UP000552700"/>
    </source>
</evidence>
<dbReference type="InterPro" id="IPR001041">
    <property type="entry name" value="2Fe-2S_ferredoxin-type"/>
</dbReference>